<reference evidence="3" key="1">
    <citation type="submission" date="2018-08" db="EMBL/GenBank/DDBJ databases">
        <authorList>
            <person name="Liu Z.-W."/>
            <person name="Du Z.-J."/>
        </authorList>
    </citation>
    <scope>NUCLEOTIDE SEQUENCE [LARGE SCALE GENOMIC DNA]</scope>
    <source>
        <strain evidence="3">H4X</strain>
    </source>
</reference>
<gene>
    <name evidence="2" type="ORF">DXT99_04945</name>
</gene>
<dbReference type="InterPro" id="IPR001584">
    <property type="entry name" value="Integrase_cat-core"/>
</dbReference>
<organism evidence="2 3">
    <name type="scientific">Pontibacter diazotrophicus</name>
    <dbReference type="NCBI Taxonomy" id="1400979"/>
    <lineage>
        <taxon>Bacteria</taxon>
        <taxon>Pseudomonadati</taxon>
        <taxon>Bacteroidota</taxon>
        <taxon>Cytophagia</taxon>
        <taxon>Cytophagales</taxon>
        <taxon>Hymenobacteraceae</taxon>
        <taxon>Pontibacter</taxon>
    </lineage>
</organism>
<dbReference type="Proteomes" id="UP000256708">
    <property type="component" value="Unassembled WGS sequence"/>
</dbReference>
<dbReference type="AlphaFoldDB" id="A0A3D8LI30"/>
<evidence type="ECO:0000313" key="2">
    <source>
        <dbReference type="EMBL" id="RDV16542.1"/>
    </source>
</evidence>
<name>A0A3D8LI30_9BACT</name>
<feature type="domain" description="Integrase catalytic" evidence="1">
    <location>
        <begin position="58"/>
        <end position="221"/>
    </location>
</feature>
<protein>
    <submittedName>
        <fullName evidence="2">Transposase</fullName>
    </submittedName>
</protein>
<dbReference type="EMBL" id="QRGR01000004">
    <property type="protein sequence ID" value="RDV16542.1"/>
    <property type="molecule type" value="Genomic_DNA"/>
</dbReference>
<dbReference type="PANTHER" id="PTHR47515:SF3">
    <property type="entry name" value="INTEGRASE CORE DOMAIN PROTEIN"/>
    <property type="match status" value="1"/>
</dbReference>
<evidence type="ECO:0000259" key="1">
    <source>
        <dbReference type="PROSITE" id="PS50994"/>
    </source>
</evidence>
<comment type="caution">
    <text evidence="2">The sequence shown here is derived from an EMBL/GenBank/DDBJ whole genome shotgun (WGS) entry which is preliminary data.</text>
</comment>
<dbReference type="PANTHER" id="PTHR47515">
    <property type="entry name" value="LOW CALCIUM RESPONSE LOCUS PROTEIN T"/>
    <property type="match status" value="1"/>
</dbReference>
<accession>A0A3D8LI30</accession>
<evidence type="ECO:0000313" key="3">
    <source>
        <dbReference type="Proteomes" id="UP000256708"/>
    </source>
</evidence>
<dbReference type="GO" id="GO:0015074">
    <property type="term" value="P:DNA integration"/>
    <property type="evidence" value="ECO:0007669"/>
    <property type="project" value="InterPro"/>
</dbReference>
<sequence>MQQKEEAHPQEGFWKIYNRLRQEGNLWNHKKVYRVYKDIGLPIRERALPKYPLRESRLLQLPETLNHTWTLDFNWAEIHDMPCCSFHVTDERSREALRVAVMGASGTQFVLEQLDYLLKNRAKPKRIQIEDQPELIHSLVEEWGQANEVEIIFILHCELYPVVYLEGFGALIRKHLSSLNNLETHNELVQFLRLSKKVYNSRLQVTLLQGLGPTKFADGVQFLKSTGMNLNRMSRLKRSKVTLFDLCVSLATVPEVLLPPALLYPIRAPFPAP</sequence>
<keyword evidence="3" id="KW-1185">Reference proteome</keyword>
<dbReference type="PROSITE" id="PS50994">
    <property type="entry name" value="INTEGRASE"/>
    <property type="match status" value="1"/>
</dbReference>
<proteinExistence type="predicted"/>